<dbReference type="InterPro" id="IPR029052">
    <property type="entry name" value="Metallo-depent_PP-like"/>
</dbReference>
<dbReference type="Pfam" id="PF12850">
    <property type="entry name" value="Metallophos_2"/>
    <property type="match status" value="1"/>
</dbReference>
<keyword evidence="2" id="KW-0479">Metal-binding</keyword>
<name>A0ABT1YM06_9BACL</name>
<dbReference type="NCBIfam" id="TIGR00040">
    <property type="entry name" value="yfcE"/>
    <property type="match status" value="1"/>
</dbReference>
<proteinExistence type="inferred from homology"/>
<sequence length="257" mass="29250">MKLAVISDIHGNLTALEAVLNDIAKEAVDKVICLGDIAYKGPEPGECVSEIRRLGIPCVYGNTDLYLLGATDIKNLQSHESSYIPSQDELPYLNWHIERMSNLDIEYLSKLPFEYRFEVDGQSFLFVHGTPKDCYSAIQPHDSIQYVESSIANIRADWLIMGHIHKQFIFRSANTVLVNAGAVGFSLDGDSRAAYVTIDTRRDKVTLHRVNYDIEKAVQSAKKRFFCFSPEWYGEALLKGWWEPIPYPERKKIDFPN</sequence>
<evidence type="ECO:0000256" key="1">
    <source>
        <dbReference type="ARBA" id="ARBA00008950"/>
    </source>
</evidence>
<comment type="caution">
    <text evidence="4">The sequence shown here is derived from an EMBL/GenBank/DDBJ whole genome shotgun (WGS) entry which is preliminary data.</text>
</comment>
<dbReference type="PANTHER" id="PTHR42850">
    <property type="entry name" value="METALLOPHOSPHOESTERASE"/>
    <property type="match status" value="1"/>
</dbReference>
<evidence type="ECO:0000256" key="2">
    <source>
        <dbReference type="RuleBase" id="RU362039"/>
    </source>
</evidence>
<dbReference type="RefSeq" id="WP_258215779.1">
    <property type="nucleotide sequence ID" value="NZ_JANQBD010000018.1"/>
</dbReference>
<feature type="domain" description="Calcineurin-like phosphoesterase" evidence="3">
    <location>
        <begin position="1"/>
        <end position="201"/>
    </location>
</feature>
<dbReference type="Gene3D" id="3.60.21.10">
    <property type="match status" value="1"/>
</dbReference>
<accession>A0ABT1YM06</accession>
<gene>
    <name evidence="4" type="ORF">NV381_23785</name>
</gene>
<keyword evidence="5" id="KW-1185">Reference proteome</keyword>
<evidence type="ECO:0000313" key="4">
    <source>
        <dbReference type="EMBL" id="MCR8634217.1"/>
    </source>
</evidence>
<dbReference type="InterPro" id="IPR024654">
    <property type="entry name" value="Calcineurin-like_PHP_lpxH"/>
</dbReference>
<dbReference type="InterPro" id="IPR000979">
    <property type="entry name" value="Phosphodiesterase_MJ0936/Vps29"/>
</dbReference>
<comment type="similarity">
    <text evidence="1 2">Belongs to the metallophosphoesterase superfamily. YfcE family.</text>
</comment>
<evidence type="ECO:0000259" key="3">
    <source>
        <dbReference type="Pfam" id="PF12850"/>
    </source>
</evidence>
<dbReference type="EMBL" id="JANQBD010000018">
    <property type="protein sequence ID" value="MCR8634217.1"/>
    <property type="molecule type" value="Genomic_DNA"/>
</dbReference>
<evidence type="ECO:0000313" key="5">
    <source>
        <dbReference type="Proteomes" id="UP001300012"/>
    </source>
</evidence>
<dbReference type="PANTHER" id="PTHR42850:SF2">
    <property type="entry name" value="BLL5683 PROTEIN"/>
    <property type="match status" value="1"/>
</dbReference>
<dbReference type="InterPro" id="IPR050126">
    <property type="entry name" value="Ap4A_hydrolase"/>
</dbReference>
<dbReference type="EC" id="3.1.4.-" evidence="2"/>
<dbReference type="SUPFAM" id="SSF56300">
    <property type="entry name" value="Metallo-dependent phosphatases"/>
    <property type="match status" value="1"/>
</dbReference>
<dbReference type="PIRSF" id="PIRSF000883">
    <property type="entry name" value="Pesterase_MJ0912"/>
    <property type="match status" value="1"/>
</dbReference>
<dbReference type="InterPro" id="IPR011152">
    <property type="entry name" value="Pesterase_MJ0912"/>
</dbReference>
<dbReference type="Proteomes" id="UP001300012">
    <property type="component" value="Unassembled WGS sequence"/>
</dbReference>
<reference evidence="4 5" key="1">
    <citation type="submission" date="2022-08" db="EMBL/GenBank/DDBJ databases">
        <title>Paenibacillus endoradicis sp. nov., Paenibacillus radicibacter sp. nov and Paenibacillus pararadicis sp. nov., three cold-adapted plant growth-promoting bacteria isolated from root of Larix gmelinii in Great Khingan.</title>
        <authorList>
            <person name="Xue H."/>
        </authorList>
    </citation>
    <scope>NUCLEOTIDE SEQUENCE [LARGE SCALE GENOMIC DNA]</scope>
    <source>
        <strain evidence="4 5">N5-1-1-5</strain>
    </source>
</reference>
<protein>
    <recommendedName>
        <fullName evidence="2">Phosphoesterase</fullName>
        <ecNumber evidence="2">3.1.4.-</ecNumber>
    </recommendedName>
</protein>
<comment type="cofactor">
    <cofactor evidence="2">
        <name>a divalent metal cation</name>
        <dbReference type="ChEBI" id="CHEBI:60240"/>
    </cofactor>
</comment>
<organism evidence="4 5">
    <name type="scientific">Paenibacillus radicis</name>
    <name type="common">ex Xue et al. 2023</name>
    <dbReference type="NCBI Taxonomy" id="2972489"/>
    <lineage>
        <taxon>Bacteria</taxon>
        <taxon>Bacillati</taxon>
        <taxon>Bacillota</taxon>
        <taxon>Bacilli</taxon>
        <taxon>Bacillales</taxon>
        <taxon>Paenibacillaceae</taxon>
        <taxon>Paenibacillus</taxon>
    </lineage>
</organism>